<dbReference type="OrthoDB" id="28322at2759"/>
<dbReference type="InterPro" id="IPR009011">
    <property type="entry name" value="Man6P_isomerase_rcpt-bd_dom_sf"/>
</dbReference>
<dbReference type="InterPro" id="IPR039794">
    <property type="entry name" value="Gtb1-like"/>
</dbReference>
<dbReference type="PANTHER" id="PTHR12630:SF1">
    <property type="entry name" value="GLUCOSIDASE 2 SUBUNIT BETA"/>
    <property type="match status" value="1"/>
</dbReference>
<dbReference type="Gene3D" id="2.70.130.10">
    <property type="entry name" value="Mannose-6-phosphate receptor binding domain"/>
    <property type="match status" value="1"/>
</dbReference>
<evidence type="ECO:0000259" key="7">
    <source>
        <dbReference type="PROSITE" id="PS51914"/>
    </source>
</evidence>
<evidence type="ECO:0000313" key="8">
    <source>
        <dbReference type="EMBL" id="ORX57790.1"/>
    </source>
</evidence>
<dbReference type="STRING" id="1754191.A0A1Y1VJA2"/>
<keyword evidence="5" id="KW-0175">Coiled coil</keyword>
<sequence length="504" mass="58671">MKFNYISYILSSSVTFINAIQFKRIYGVAEKDLGKYQMTPDGNFHCLDGTQVIPYSALNDDYCDCKDGSDEPGTSACQNGKFFCDNIGSVGHYIPSSRVNDGVCDYDLCCDGSDEYNGTIKCPDRCEEMARKLESERNEKLMYMFHSFQNRQLMIMRAMANITRDAQELELKKQKYEKEKENFENLKAEVKELEQIEKDTKDLYKSLYRELKIEFNDNKNKLKKAIEDILKIKNSNNINKSIINNILEEYNENLLAQFEKGIIKKDENEESSSPEEIIDEDEEEEKRKYSEKEAAYKEIKSKLSKLRIERNEVDRTTKDYKRDMEALKKRIEMDNGKNHVFYTLYNEVFSLNTTDYIYTFTWGNEIKQKQIGGAMTLLGKFKEYKDNYKTIIYDNGAQCWKGPKRSVTVKLICGPENKILKISEPSKCEYLLEFSSPGSCDDNDFKIISIKHFKESGSDDAEFSEDILNSIKDIINESPEEPILDEEEIDKLDEKEQGQKHDEL</sequence>
<keyword evidence="3" id="KW-0256">Endoplasmic reticulum</keyword>
<dbReference type="SUPFAM" id="SSF57424">
    <property type="entry name" value="LDL receptor-like module"/>
    <property type="match status" value="1"/>
</dbReference>
<feature type="coiled-coil region" evidence="5">
    <location>
        <begin position="159"/>
        <end position="228"/>
    </location>
</feature>
<dbReference type="GO" id="GO:0006491">
    <property type="term" value="P:N-glycan processing"/>
    <property type="evidence" value="ECO:0007669"/>
    <property type="project" value="TreeGrafter"/>
</dbReference>
<dbReference type="Gene3D" id="4.10.400.10">
    <property type="entry name" value="Low-density Lipoprotein Receptor"/>
    <property type="match status" value="1"/>
</dbReference>
<feature type="region of interest" description="Disordered" evidence="6">
    <location>
        <begin position="265"/>
        <end position="291"/>
    </location>
</feature>
<evidence type="ECO:0000256" key="5">
    <source>
        <dbReference type="SAM" id="Coils"/>
    </source>
</evidence>
<protein>
    <recommendedName>
        <fullName evidence="1">Glucosidase 2 subunit beta</fullName>
    </recommendedName>
</protein>
<feature type="compositionally biased region" description="Basic and acidic residues" evidence="6">
    <location>
        <begin position="492"/>
        <end position="504"/>
    </location>
</feature>
<dbReference type="Pfam" id="PF13015">
    <property type="entry name" value="PRKCSH_1"/>
    <property type="match status" value="1"/>
</dbReference>
<evidence type="ECO:0000256" key="6">
    <source>
        <dbReference type="SAM" id="MobiDB-lite"/>
    </source>
</evidence>
<dbReference type="InterPro" id="IPR036055">
    <property type="entry name" value="LDL_receptor-like_sf"/>
</dbReference>
<feature type="domain" description="MRH" evidence="7">
    <location>
        <begin position="338"/>
        <end position="442"/>
    </location>
</feature>
<keyword evidence="2" id="KW-0732">Signal</keyword>
<reference evidence="8 9" key="2">
    <citation type="submission" date="2016-08" db="EMBL/GenBank/DDBJ databases">
        <title>Pervasive Adenine N6-methylation of Active Genes in Fungi.</title>
        <authorList>
            <consortium name="DOE Joint Genome Institute"/>
            <person name="Mondo S.J."/>
            <person name="Dannebaum R.O."/>
            <person name="Kuo R.C."/>
            <person name="Labutti K."/>
            <person name="Haridas S."/>
            <person name="Kuo A."/>
            <person name="Salamov A."/>
            <person name="Ahrendt S.R."/>
            <person name="Lipzen A."/>
            <person name="Sullivan W."/>
            <person name="Andreopoulos W.B."/>
            <person name="Clum A."/>
            <person name="Lindquist E."/>
            <person name="Daum C."/>
            <person name="Ramamoorthy G.K."/>
            <person name="Gryganskyi A."/>
            <person name="Culley D."/>
            <person name="Magnuson J.K."/>
            <person name="James T.Y."/>
            <person name="O'Malley M.A."/>
            <person name="Stajich J.E."/>
            <person name="Spatafora J.W."/>
            <person name="Visel A."/>
            <person name="Grigoriev I.V."/>
        </authorList>
    </citation>
    <scope>NUCLEOTIDE SEQUENCE [LARGE SCALE GENOMIC DNA]</scope>
    <source>
        <strain evidence="9">finn</strain>
    </source>
</reference>
<dbReference type="InterPro" id="IPR028146">
    <property type="entry name" value="PRKCSH_N"/>
</dbReference>
<evidence type="ECO:0000256" key="3">
    <source>
        <dbReference type="ARBA" id="ARBA00022824"/>
    </source>
</evidence>
<feature type="compositionally biased region" description="Acidic residues" evidence="6">
    <location>
        <begin position="478"/>
        <end position="491"/>
    </location>
</feature>
<dbReference type="AlphaFoldDB" id="A0A1Y1VJA2"/>
<evidence type="ECO:0000256" key="4">
    <source>
        <dbReference type="ARBA" id="ARBA00023157"/>
    </source>
</evidence>
<dbReference type="EMBL" id="MCFH01000005">
    <property type="protein sequence ID" value="ORX57790.1"/>
    <property type="molecule type" value="Genomic_DNA"/>
</dbReference>
<dbReference type="Proteomes" id="UP000193719">
    <property type="component" value="Unassembled WGS sequence"/>
</dbReference>
<evidence type="ECO:0000256" key="1">
    <source>
        <dbReference type="ARBA" id="ARBA00022387"/>
    </source>
</evidence>
<accession>A0A1Y1VJA2</accession>
<dbReference type="PROSITE" id="PS51914">
    <property type="entry name" value="MRH"/>
    <property type="match status" value="1"/>
</dbReference>
<keyword evidence="4" id="KW-1015">Disulfide bond</keyword>
<feature type="region of interest" description="Disordered" evidence="6">
    <location>
        <begin position="478"/>
        <end position="504"/>
    </location>
</feature>
<dbReference type="SUPFAM" id="SSF50911">
    <property type="entry name" value="Mannose 6-phosphate receptor domain"/>
    <property type="match status" value="1"/>
</dbReference>
<dbReference type="Pfam" id="PF12999">
    <property type="entry name" value="PRKCSH-like"/>
    <property type="match status" value="1"/>
</dbReference>
<dbReference type="GO" id="GO:0017177">
    <property type="term" value="C:glucosidase II complex"/>
    <property type="evidence" value="ECO:0007669"/>
    <property type="project" value="TreeGrafter"/>
</dbReference>
<gene>
    <name evidence="8" type="ORF">BCR36DRAFT_402194</name>
</gene>
<feature type="compositionally biased region" description="Acidic residues" evidence="6">
    <location>
        <begin position="268"/>
        <end position="284"/>
    </location>
</feature>
<evidence type="ECO:0000313" key="9">
    <source>
        <dbReference type="Proteomes" id="UP000193719"/>
    </source>
</evidence>
<name>A0A1Y1VJA2_9FUNG</name>
<dbReference type="InterPro" id="IPR036607">
    <property type="entry name" value="PRKCSH"/>
</dbReference>
<organism evidence="8 9">
    <name type="scientific">Piromyces finnis</name>
    <dbReference type="NCBI Taxonomy" id="1754191"/>
    <lineage>
        <taxon>Eukaryota</taxon>
        <taxon>Fungi</taxon>
        <taxon>Fungi incertae sedis</taxon>
        <taxon>Chytridiomycota</taxon>
        <taxon>Chytridiomycota incertae sedis</taxon>
        <taxon>Neocallimastigomycetes</taxon>
        <taxon>Neocallimastigales</taxon>
        <taxon>Neocallimastigaceae</taxon>
        <taxon>Piromyces</taxon>
    </lineage>
</organism>
<dbReference type="InterPro" id="IPR044865">
    <property type="entry name" value="MRH_dom"/>
</dbReference>
<dbReference type="PANTHER" id="PTHR12630">
    <property type="entry name" value="N-LINKED OLIGOSACCHARIDE PROCESSING"/>
    <property type="match status" value="1"/>
</dbReference>
<keyword evidence="9" id="KW-1185">Reference proteome</keyword>
<evidence type="ECO:0000256" key="2">
    <source>
        <dbReference type="ARBA" id="ARBA00022729"/>
    </source>
</evidence>
<reference evidence="8 9" key="1">
    <citation type="submission" date="2016-08" db="EMBL/GenBank/DDBJ databases">
        <title>Genomes of anaerobic fungi encode conserved fungal cellulosomes for biomass hydrolysis.</title>
        <authorList>
            <consortium name="DOE Joint Genome Institute"/>
            <person name="Haitjema C.H."/>
            <person name="Gilmore S.P."/>
            <person name="Henske J.K."/>
            <person name="Solomon K.V."/>
            <person name="De Groot R."/>
            <person name="Kuo A."/>
            <person name="Mondo S.J."/>
            <person name="Salamov A.A."/>
            <person name="Labutti K."/>
            <person name="Zhao Z."/>
            <person name="Chiniquy J."/>
            <person name="Barry K."/>
            <person name="Brewer H.M."/>
            <person name="Purvine S.O."/>
            <person name="Wright A.T."/>
            <person name="Boxma B."/>
            <person name="Van Alen T."/>
            <person name="Hackstein J.H."/>
            <person name="Baker S.E."/>
            <person name="Grigoriev I.V."/>
            <person name="O'Malley M.A."/>
        </authorList>
    </citation>
    <scope>NUCLEOTIDE SEQUENCE [LARGE SCALE GENOMIC DNA]</scope>
    <source>
        <strain evidence="9">finn</strain>
    </source>
</reference>
<proteinExistence type="predicted"/>
<comment type="caution">
    <text evidence="8">The sequence shown here is derived from an EMBL/GenBank/DDBJ whole genome shotgun (WGS) entry which is preliminary data.</text>
</comment>